<organism evidence="2 3">
    <name type="scientific">Trifolium medium</name>
    <dbReference type="NCBI Taxonomy" id="97028"/>
    <lineage>
        <taxon>Eukaryota</taxon>
        <taxon>Viridiplantae</taxon>
        <taxon>Streptophyta</taxon>
        <taxon>Embryophyta</taxon>
        <taxon>Tracheophyta</taxon>
        <taxon>Spermatophyta</taxon>
        <taxon>Magnoliopsida</taxon>
        <taxon>eudicotyledons</taxon>
        <taxon>Gunneridae</taxon>
        <taxon>Pentapetalae</taxon>
        <taxon>rosids</taxon>
        <taxon>fabids</taxon>
        <taxon>Fabales</taxon>
        <taxon>Fabaceae</taxon>
        <taxon>Papilionoideae</taxon>
        <taxon>50 kb inversion clade</taxon>
        <taxon>NPAAA clade</taxon>
        <taxon>Hologalegina</taxon>
        <taxon>IRL clade</taxon>
        <taxon>Trifolieae</taxon>
        <taxon>Trifolium</taxon>
    </lineage>
</organism>
<evidence type="ECO:0000256" key="1">
    <source>
        <dbReference type="SAM" id="MobiDB-lite"/>
    </source>
</evidence>
<accession>A0A392QF65</accession>
<comment type="caution">
    <text evidence="2">The sequence shown here is derived from an EMBL/GenBank/DDBJ whole genome shotgun (WGS) entry which is preliminary data.</text>
</comment>
<dbReference type="AlphaFoldDB" id="A0A392QF65"/>
<dbReference type="EMBL" id="LXQA010130748">
    <property type="protein sequence ID" value="MCI22487.1"/>
    <property type="molecule type" value="Genomic_DNA"/>
</dbReference>
<sequence length="104" mass="12034">MTVDTELSPRPNSEVCDYELQKLSWFWVRQLRLADPKLDWEKLKRAMFEGLLLNTPPDNNSNVKAKKLLLDSSWKTNSFGETMQFTHGNNATPTSLPIPSDQYF</sequence>
<evidence type="ECO:0000313" key="3">
    <source>
        <dbReference type="Proteomes" id="UP000265520"/>
    </source>
</evidence>
<keyword evidence="3" id="KW-1185">Reference proteome</keyword>
<protein>
    <submittedName>
        <fullName evidence="2">Uncharacterized protein</fullName>
    </submittedName>
</protein>
<feature type="region of interest" description="Disordered" evidence="1">
    <location>
        <begin position="85"/>
        <end position="104"/>
    </location>
</feature>
<reference evidence="2 3" key="1">
    <citation type="journal article" date="2018" name="Front. Plant Sci.">
        <title>Red Clover (Trifolium pratense) and Zigzag Clover (T. medium) - A Picture of Genomic Similarities and Differences.</title>
        <authorList>
            <person name="Dluhosova J."/>
            <person name="Istvanek J."/>
            <person name="Nedelnik J."/>
            <person name="Repkova J."/>
        </authorList>
    </citation>
    <scope>NUCLEOTIDE SEQUENCE [LARGE SCALE GENOMIC DNA]</scope>
    <source>
        <strain evidence="3">cv. 10/8</strain>
        <tissue evidence="2">Leaf</tissue>
    </source>
</reference>
<feature type="non-terminal residue" evidence="2">
    <location>
        <position position="104"/>
    </location>
</feature>
<proteinExistence type="predicted"/>
<evidence type="ECO:0000313" key="2">
    <source>
        <dbReference type="EMBL" id="MCI22487.1"/>
    </source>
</evidence>
<name>A0A392QF65_9FABA</name>
<dbReference type="Proteomes" id="UP000265520">
    <property type="component" value="Unassembled WGS sequence"/>
</dbReference>